<proteinExistence type="predicted"/>
<reference evidence="2 3" key="1">
    <citation type="submission" date="2017-04" db="EMBL/GenBank/DDBJ databases">
        <title>Characterization, genome and methylation analysis of a phthalic acid esters degrading strain Sphingobium yanoikuyae SHJ.</title>
        <authorList>
            <person name="Feng L."/>
        </authorList>
    </citation>
    <scope>NUCLEOTIDE SEQUENCE [LARGE SCALE GENOMIC DNA]</scope>
    <source>
        <strain evidence="2 3">SHJ</strain>
    </source>
</reference>
<dbReference type="RefSeq" id="WP_048939617.1">
    <property type="nucleotide sequence ID" value="NZ_CP020925.1"/>
</dbReference>
<dbReference type="PROSITE" id="PS50925">
    <property type="entry name" value="BLUF"/>
    <property type="match status" value="1"/>
</dbReference>
<evidence type="ECO:0000313" key="2">
    <source>
        <dbReference type="EMBL" id="ATP20250.1"/>
    </source>
</evidence>
<dbReference type="InterPro" id="IPR036046">
    <property type="entry name" value="Acylphosphatase-like_dom_sf"/>
</dbReference>
<dbReference type="Proteomes" id="UP000037029">
    <property type="component" value="Chromosome"/>
</dbReference>
<evidence type="ECO:0000259" key="1">
    <source>
        <dbReference type="PROSITE" id="PS50925"/>
    </source>
</evidence>
<protein>
    <submittedName>
        <fullName evidence="2">Blue light sensor protein</fullName>
    </submittedName>
</protein>
<dbReference type="AlphaFoldDB" id="A0A0J9CSL1"/>
<dbReference type="GO" id="GO:0071949">
    <property type="term" value="F:FAD binding"/>
    <property type="evidence" value="ECO:0007669"/>
    <property type="project" value="InterPro"/>
</dbReference>
<dbReference type="SMART" id="SM01034">
    <property type="entry name" value="BLUF"/>
    <property type="match status" value="1"/>
</dbReference>
<dbReference type="GO" id="GO:0009882">
    <property type="term" value="F:blue light photoreceptor activity"/>
    <property type="evidence" value="ECO:0007669"/>
    <property type="project" value="InterPro"/>
</dbReference>
<sequence length="137" mass="14949">MKRLLYISTARSILHASELDDLLLKAREANSRVGITGLLIVGGRRFLQVLEGADEAIAATYERIRHDPRHFALVKLHDKEVGSRAFGSWAMGFEQVVDAAGSVSGSLEEQVNALVTPISDPTLRAYFTGFAKTHAAN</sequence>
<gene>
    <name evidence="2" type="ORF">BV87_18880</name>
</gene>
<dbReference type="Gene3D" id="3.30.70.100">
    <property type="match status" value="1"/>
</dbReference>
<evidence type="ECO:0000313" key="3">
    <source>
        <dbReference type="Proteomes" id="UP000037029"/>
    </source>
</evidence>
<dbReference type="EMBL" id="CP020925">
    <property type="protein sequence ID" value="ATP20250.1"/>
    <property type="molecule type" value="Genomic_DNA"/>
</dbReference>
<dbReference type="Pfam" id="PF04940">
    <property type="entry name" value="BLUF"/>
    <property type="match status" value="1"/>
</dbReference>
<name>A0A0J9CSL1_SPHYA</name>
<dbReference type="SUPFAM" id="SSF54975">
    <property type="entry name" value="Acylphosphatase/BLUF domain-like"/>
    <property type="match status" value="1"/>
</dbReference>
<accession>A0A0J9CSL1</accession>
<organism evidence="2 3">
    <name type="scientific">Sphingobium yanoikuyae</name>
    <name type="common">Sphingomonas yanoikuyae</name>
    <dbReference type="NCBI Taxonomy" id="13690"/>
    <lineage>
        <taxon>Bacteria</taxon>
        <taxon>Pseudomonadati</taxon>
        <taxon>Pseudomonadota</taxon>
        <taxon>Alphaproteobacteria</taxon>
        <taxon>Sphingomonadales</taxon>
        <taxon>Sphingomonadaceae</taxon>
        <taxon>Sphingobium</taxon>
    </lineage>
</organism>
<dbReference type="InterPro" id="IPR007024">
    <property type="entry name" value="BLUF_domain"/>
</dbReference>
<feature type="domain" description="BLUF" evidence="1">
    <location>
        <begin position="1"/>
        <end position="92"/>
    </location>
</feature>